<dbReference type="PANTHER" id="PTHR10000">
    <property type="entry name" value="PHOSPHOSERINE PHOSPHATASE"/>
    <property type="match status" value="1"/>
</dbReference>
<accession>A0A1A8X2I4</accession>
<dbReference type="PANTHER" id="PTHR10000:SF8">
    <property type="entry name" value="HAD SUPERFAMILY HYDROLASE-LIKE, TYPE 3"/>
    <property type="match status" value="1"/>
</dbReference>
<name>A0A1A8X2I4_PLAOA</name>
<reference evidence="2" key="2">
    <citation type="submission" date="2016-05" db="EMBL/GenBank/DDBJ databases">
        <authorList>
            <person name="Lavstsen T."/>
            <person name="Jespersen J.S."/>
        </authorList>
    </citation>
    <scope>NUCLEOTIDE SEQUENCE [LARGE SCALE GENOMIC DNA]</scope>
</reference>
<dbReference type="InterPro" id="IPR023214">
    <property type="entry name" value="HAD_sf"/>
</dbReference>
<keyword evidence="2" id="KW-0378">Hydrolase</keyword>
<dbReference type="Proteomes" id="UP000078560">
    <property type="component" value="Unassembled WGS sequence"/>
</dbReference>
<dbReference type="Gene3D" id="3.40.50.1000">
    <property type="entry name" value="HAD superfamily/HAD-like"/>
    <property type="match status" value="1"/>
</dbReference>
<dbReference type="GO" id="GO:0000287">
    <property type="term" value="F:magnesium ion binding"/>
    <property type="evidence" value="ECO:0007669"/>
    <property type="project" value="TreeGrafter"/>
</dbReference>
<dbReference type="VEuPathDB" id="PlasmoDB:PocGH01_14051800"/>
<evidence type="ECO:0000313" key="4">
    <source>
        <dbReference type="Proteomes" id="UP000078560"/>
    </source>
</evidence>
<dbReference type="Proteomes" id="UP000078546">
    <property type="component" value="Unassembled WGS sequence"/>
</dbReference>
<dbReference type="Gene3D" id="3.30.1240.10">
    <property type="match status" value="1"/>
</dbReference>
<proteinExistence type="predicted"/>
<organism evidence="2 3">
    <name type="scientific">Plasmodium ovale curtisi</name>
    <dbReference type="NCBI Taxonomy" id="864141"/>
    <lineage>
        <taxon>Eukaryota</taxon>
        <taxon>Sar</taxon>
        <taxon>Alveolata</taxon>
        <taxon>Apicomplexa</taxon>
        <taxon>Aconoidasida</taxon>
        <taxon>Haemosporida</taxon>
        <taxon>Plasmodiidae</taxon>
        <taxon>Plasmodium</taxon>
        <taxon>Plasmodium (Plasmodium)</taxon>
    </lineage>
</organism>
<dbReference type="GO" id="GO:0016791">
    <property type="term" value="F:phosphatase activity"/>
    <property type="evidence" value="ECO:0007669"/>
    <property type="project" value="UniProtKB-ARBA"/>
</dbReference>
<dbReference type="Pfam" id="PF08282">
    <property type="entry name" value="Hydrolase_3"/>
    <property type="match status" value="1"/>
</dbReference>
<evidence type="ECO:0000313" key="2">
    <source>
        <dbReference type="EMBL" id="SBS98382.1"/>
    </source>
</evidence>
<dbReference type="EMBL" id="FLQV01000832">
    <property type="protein sequence ID" value="SBS98382.1"/>
    <property type="molecule type" value="Genomic_DNA"/>
</dbReference>
<dbReference type="AlphaFoldDB" id="A0A1A8X2I4"/>
<dbReference type="EMBL" id="FLQU01000640">
    <property type="protein sequence ID" value="SBS88592.1"/>
    <property type="molecule type" value="Genomic_DNA"/>
</dbReference>
<evidence type="ECO:0000313" key="1">
    <source>
        <dbReference type="EMBL" id="SBS88592.1"/>
    </source>
</evidence>
<dbReference type="InterPro" id="IPR036412">
    <property type="entry name" value="HAD-like_sf"/>
</dbReference>
<dbReference type="GO" id="GO:0005829">
    <property type="term" value="C:cytosol"/>
    <property type="evidence" value="ECO:0007669"/>
    <property type="project" value="TreeGrafter"/>
</dbReference>
<protein>
    <submittedName>
        <fullName evidence="2">Haloacid dehalogenase-like hydrolase, putative (HAD3)</fullName>
    </submittedName>
</protein>
<gene>
    <name evidence="2" type="ORF">POVCU1_045720</name>
    <name evidence="1" type="ORF">POVCU2_0049360</name>
</gene>
<reference evidence="3 4" key="1">
    <citation type="submission" date="2016-05" db="EMBL/GenBank/DDBJ databases">
        <authorList>
            <person name="Naeem Raeece"/>
        </authorList>
    </citation>
    <scope>NUCLEOTIDE SEQUENCE [LARGE SCALE GENOMIC DNA]</scope>
</reference>
<dbReference type="SUPFAM" id="SSF56784">
    <property type="entry name" value="HAD-like"/>
    <property type="match status" value="1"/>
</dbReference>
<evidence type="ECO:0000313" key="3">
    <source>
        <dbReference type="Proteomes" id="UP000078546"/>
    </source>
</evidence>
<sequence>MLKYKDSDVCLDNLLRKNGIKLIAIDIDGTLADDNGKISDDNLNAIQIAKKLGLKVILATGRLQIYALKMFSEKQKEEYKVHAFDGIFSHGAYLNMKGYNYLLRKFSIMDLELVLFALSTYKLLKNAIFLTIDSAYVFNDDINAYHYTYTHEYEGVKSSIKYINIIDKSYKAIQLNTIKEIFTIGDIVSVEIYGKLYPEQELYKDLFTVLFHELENQFKIYMPASKDKLVISPLNTAKVHGIYLMSQFYDIHMNEVLSIGNDFNDVELLATSGYSVALKNSTAAASKVARCISTRTNNENAVANIIYRTITERRA</sequence>